<evidence type="ECO:0000313" key="9">
    <source>
        <dbReference type="Proteomes" id="UP000007014"/>
    </source>
</evidence>
<reference evidence="8 9" key="2">
    <citation type="journal article" date="2007" name="BMC Biol.">
        <title>A 100%-complete sequence reveals unusually simple genomic features in the hot-spring red alga Cyanidioschyzon merolae.</title>
        <authorList>
            <person name="Nozaki H."/>
            <person name="Takano H."/>
            <person name="Misumi O."/>
            <person name="Terasawa K."/>
            <person name="Matsuzaki M."/>
            <person name="Maruyama S."/>
            <person name="Nishida K."/>
            <person name="Yagisawa F."/>
            <person name="Yoshida Y."/>
            <person name="Fujiwara T."/>
            <person name="Takio S."/>
            <person name="Tamura K."/>
            <person name="Chung S.J."/>
            <person name="Nakamura S."/>
            <person name="Kuroiwa H."/>
            <person name="Tanaka K."/>
            <person name="Sato N."/>
            <person name="Kuroiwa T."/>
        </authorList>
    </citation>
    <scope>NUCLEOTIDE SEQUENCE [LARGE SCALE GENOMIC DNA]</scope>
    <source>
        <strain evidence="8 9">10D</strain>
    </source>
</reference>
<dbReference type="PANTHER" id="PTHR10887:SF522">
    <property type="entry name" value="P-LOOP CONTAINING NUCLEOSIDE TRIPHOSPHATE HYDROLASES SUPERFAMILY PROTEIN"/>
    <property type="match status" value="1"/>
</dbReference>
<feature type="region of interest" description="Disordered" evidence="5">
    <location>
        <begin position="458"/>
        <end position="484"/>
    </location>
</feature>
<dbReference type="GO" id="GO:0005694">
    <property type="term" value="C:chromosome"/>
    <property type="evidence" value="ECO:0007669"/>
    <property type="project" value="UniProtKB-ARBA"/>
</dbReference>
<protein>
    <submittedName>
        <fullName evidence="8">Probable tRNA splicing endonuclease positive effector Sen1p</fullName>
    </submittedName>
</protein>
<dbReference type="Pfam" id="PF13086">
    <property type="entry name" value="AAA_11"/>
    <property type="match status" value="2"/>
</dbReference>
<keyword evidence="3" id="KW-0347">Helicase</keyword>
<feature type="compositionally biased region" description="Polar residues" evidence="5">
    <location>
        <begin position="310"/>
        <end position="322"/>
    </location>
</feature>
<feature type="region of interest" description="Disordered" evidence="5">
    <location>
        <begin position="292"/>
        <end position="326"/>
    </location>
</feature>
<evidence type="ECO:0000256" key="2">
    <source>
        <dbReference type="ARBA" id="ARBA00022801"/>
    </source>
</evidence>
<evidence type="ECO:0000259" key="6">
    <source>
        <dbReference type="Pfam" id="PF13086"/>
    </source>
</evidence>
<feature type="region of interest" description="Disordered" evidence="5">
    <location>
        <begin position="1205"/>
        <end position="1250"/>
    </location>
</feature>
<dbReference type="InterPro" id="IPR047187">
    <property type="entry name" value="SF1_C_Upf1"/>
</dbReference>
<evidence type="ECO:0000313" key="8">
    <source>
        <dbReference type="EMBL" id="BAM81715.1"/>
    </source>
</evidence>
<accession>M1V632</accession>
<dbReference type="InterPro" id="IPR027417">
    <property type="entry name" value="P-loop_NTPase"/>
</dbReference>
<feature type="domain" description="DNA2/NAM7 helicase helicase" evidence="6">
    <location>
        <begin position="711"/>
        <end position="766"/>
    </location>
</feature>
<dbReference type="RefSeq" id="XP_005537751.1">
    <property type="nucleotide sequence ID" value="XM_005537694.1"/>
</dbReference>
<dbReference type="PANTHER" id="PTHR10887">
    <property type="entry name" value="DNA2/NAM7 HELICASE FAMILY"/>
    <property type="match status" value="1"/>
</dbReference>
<keyword evidence="8" id="KW-0540">Nuclease</keyword>
<dbReference type="GO" id="GO:0005524">
    <property type="term" value="F:ATP binding"/>
    <property type="evidence" value="ECO:0007669"/>
    <property type="project" value="UniProtKB-KW"/>
</dbReference>
<evidence type="ECO:0000256" key="5">
    <source>
        <dbReference type="SAM" id="MobiDB-lite"/>
    </source>
</evidence>
<dbReference type="CDD" id="cd18042">
    <property type="entry name" value="DEXXQc_SETX"/>
    <property type="match status" value="1"/>
</dbReference>
<evidence type="ECO:0000256" key="3">
    <source>
        <dbReference type="ARBA" id="ARBA00022806"/>
    </source>
</evidence>
<dbReference type="InterPro" id="IPR045055">
    <property type="entry name" value="DNA2/NAM7-like"/>
</dbReference>
<dbReference type="GeneID" id="16995985"/>
<keyword evidence="9" id="KW-1185">Reference proteome</keyword>
<feature type="region of interest" description="Disordered" evidence="5">
    <location>
        <begin position="1021"/>
        <end position="1075"/>
    </location>
</feature>
<dbReference type="Pfam" id="PF13087">
    <property type="entry name" value="AAA_12"/>
    <property type="match status" value="1"/>
</dbReference>
<dbReference type="FunFam" id="3.40.50.300:FF:000326">
    <property type="entry name" value="P-loop containing nucleoside triphosphate hydrolase"/>
    <property type="match status" value="1"/>
</dbReference>
<dbReference type="GO" id="GO:0016787">
    <property type="term" value="F:hydrolase activity"/>
    <property type="evidence" value="ECO:0007669"/>
    <property type="project" value="UniProtKB-KW"/>
</dbReference>
<dbReference type="KEGG" id="cme:CYME_CMP054C"/>
<feature type="compositionally biased region" description="Low complexity" evidence="5">
    <location>
        <begin position="292"/>
        <end position="305"/>
    </location>
</feature>
<proteinExistence type="predicted"/>
<dbReference type="HOGENOM" id="CLU_265858_0_0_1"/>
<dbReference type="eggNOG" id="KOG1801">
    <property type="taxonomic scope" value="Eukaryota"/>
</dbReference>
<dbReference type="EMBL" id="AP006498">
    <property type="protein sequence ID" value="BAM81715.1"/>
    <property type="molecule type" value="Genomic_DNA"/>
</dbReference>
<dbReference type="InterPro" id="IPR041677">
    <property type="entry name" value="DNA2/NAM7_AAA_11"/>
</dbReference>
<dbReference type="Proteomes" id="UP000007014">
    <property type="component" value="Chromosome 16"/>
</dbReference>
<dbReference type="InterPro" id="IPR041679">
    <property type="entry name" value="DNA2/NAM7-like_C"/>
</dbReference>
<dbReference type="STRING" id="280699.M1V632"/>
<feature type="compositionally biased region" description="Low complexity" evidence="5">
    <location>
        <begin position="1235"/>
        <end position="1250"/>
    </location>
</feature>
<keyword evidence="2" id="KW-0378">Hydrolase</keyword>
<dbReference type="AlphaFoldDB" id="M1V632"/>
<evidence type="ECO:0000259" key="7">
    <source>
        <dbReference type="Pfam" id="PF13087"/>
    </source>
</evidence>
<keyword evidence="1" id="KW-0547">Nucleotide-binding</keyword>
<dbReference type="Gene3D" id="3.40.50.300">
    <property type="entry name" value="P-loop containing nucleotide triphosphate hydrolases"/>
    <property type="match status" value="2"/>
</dbReference>
<feature type="domain" description="DNA2/NAM7 helicase-like C-terminal" evidence="7">
    <location>
        <begin position="773"/>
        <end position="980"/>
    </location>
</feature>
<dbReference type="SUPFAM" id="SSF52540">
    <property type="entry name" value="P-loop containing nucleoside triphosphate hydrolases"/>
    <property type="match status" value="1"/>
</dbReference>
<dbReference type="GO" id="GO:0004386">
    <property type="term" value="F:helicase activity"/>
    <property type="evidence" value="ECO:0007669"/>
    <property type="project" value="UniProtKB-KW"/>
</dbReference>
<feature type="domain" description="DNA2/NAM7 helicase helicase" evidence="6">
    <location>
        <begin position="398"/>
        <end position="683"/>
    </location>
</feature>
<dbReference type="CDD" id="cd18808">
    <property type="entry name" value="SF1_C_Upf1"/>
    <property type="match status" value="1"/>
</dbReference>
<evidence type="ECO:0000256" key="1">
    <source>
        <dbReference type="ARBA" id="ARBA00022741"/>
    </source>
</evidence>
<sequence>MTENVSLPFFWFEGTFTLDQEFPTERLRAARGEAYRCKMPLGDSPVAATPARTPSNASGHTADTVANTVSLFWYRLREQNTLPTAFISTTGAPFANVNVGMRAALDRILSSEPKNWPNSLTSVNAVAGACKRSSEAENLPFRNPDEYIAFFTQLVDIEVCSELYNAFDSVLRTLSAALTPEKSGLVVLVSTRGDPVPVEPRGATKVSAEPVSTHDEPGSSALVEVPIKIQSKETIFDHDILLLLPCTREDQRLTGAQLREIRQQPLLGIVQHRAGSPLMLRMQRARAEAWLEQQQQQQQQQQRQWETARTDCSSGPLNSAIGSENAACTPPTPAIRLMSTLNHARELGALSSIAEMELAPVILDPAGAAAEQQRELAPGPQRSELDAYLAVISNQRGLNRSQYEAVRASVHRQRGFALIHGPPGTGKTKTLLSLLNLLHMSKYQEYYDAYLSALGSPAAQEEERPRTSCDQSTLPTAGTDSTPKPILEQLLDSVRNTTAAATAAVKLSALRTARHTAALQRKPRLLVTAQSNAAVDEIVVRIMREGFVDGKLRTYYPDIVRIGAGARVHPKARAVTAEARAEAFLQALESAKHSAEWIQHWEQQCRALLGQLETPAPPQHDLEARGRLMRLWDRLDRLQRDERRYRMATWPDQRISREQRIAWIAGTYLEEAEIVLCTLSGAALIKSWLRDAPLASEARSLPERSGESVSTLDGAFQARASTFPIVVIDEAAQATELATLIPLQYGCERCVLAGDPQQLPATVFSRGDAGVALARSLMERLLQAGWTGHLLDTQYRMHPAIATFPTRWFYQNQLKNDDCVRSELYRPAFHRTGPPPPLLGPYCFVDIAEATEERDATTASLSNPKEAAFAMQLVEILYERYWKASDRVWHLGILTPYRAQMRLLQQALDQSGLILPGQQMPCTIEIDTVDAFQGREKDVIIFSAVRTAQHRSGIGFVGDVRRLNVALTRAKVSLVVLGHAAALRAHSADWDALLCDAEQRGLYFESSSDLVQSWLQRHRSSATASGSGSGAAGSIPPRPSSTRSVSSDAMDTRDGAATPAAAASSQAPTSAARDSSTGAASTAAVAFASALDPRLQRTAAVYSIRNGSDAPISGGVSGQSTPQVQAAAIDARSFMIASLTAGFSLPSVVAAAYQAFPHEADQVAQLATELAAQTGAVLAAMVTNAPQHAVETVGRARRACARRKHKATGLRERTASKHGSVGNPLHQRHSGEGANGAASEAASTSTRSPR</sequence>
<feature type="compositionally biased region" description="Low complexity" evidence="5">
    <location>
        <begin position="1056"/>
        <end position="1075"/>
    </location>
</feature>
<name>M1V632_CYAM1</name>
<feature type="region of interest" description="Disordered" evidence="5">
    <location>
        <begin position="198"/>
        <end position="218"/>
    </location>
</feature>
<feature type="compositionally biased region" description="Low complexity" evidence="5">
    <location>
        <begin position="1021"/>
        <end position="1047"/>
    </location>
</feature>
<keyword evidence="4" id="KW-0067">ATP-binding</keyword>
<dbReference type="Gramene" id="CMP054CT">
    <property type="protein sequence ID" value="CMP054CT"/>
    <property type="gene ID" value="CMP054C"/>
</dbReference>
<feature type="compositionally biased region" description="Polar residues" evidence="5">
    <location>
        <begin position="468"/>
        <end position="482"/>
    </location>
</feature>
<evidence type="ECO:0000256" key="4">
    <source>
        <dbReference type="ARBA" id="ARBA00022840"/>
    </source>
</evidence>
<gene>
    <name evidence="8" type="ORF">CYME_CMP054C</name>
</gene>
<dbReference type="GO" id="GO:0004519">
    <property type="term" value="F:endonuclease activity"/>
    <property type="evidence" value="ECO:0007669"/>
    <property type="project" value="UniProtKB-KW"/>
</dbReference>
<dbReference type="OrthoDB" id="6513042at2759"/>
<reference evidence="8 9" key="1">
    <citation type="journal article" date="2004" name="Nature">
        <title>Genome sequence of the ultrasmall unicellular red alga Cyanidioschyzon merolae 10D.</title>
        <authorList>
            <person name="Matsuzaki M."/>
            <person name="Misumi O."/>
            <person name="Shin-i T."/>
            <person name="Maruyama S."/>
            <person name="Takahara M."/>
            <person name="Miyagishima S."/>
            <person name="Mori T."/>
            <person name="Nishida K."/>
            <person name="Yagisawa F."/>
            <person name="Nishida K."/>
            <person name="Yoshida Y."/>
            <person name="Nishimura Y."/>
            <person name="Nakao S."/>
            <person name="Kobayashi T."/>
            <person name="Momoyama Y."/>
            <person name="Higashiyama T."/>
            <person name="Minoda A."/>
            <person name="Sano M."/>
            <person name="Nomoto H."/>
            <person name="Oishi K."/>
            <person name="Hayashi H."/>
            <person name="Ohta F."/>
            <person name="Nishizaka S."/>
            <person name="Haga S."/>
            <person name="Miura S."/>
            <person name="Morishita T."/>
            <person name="Kabeya Y."/>
            <person name="Terasawa K."/>
            <person name="Suzuki Y."/>
            <person name="Ishii Y."/>
            <person name="Asakawa S."/>
            <person name="Takano H."/>
            <person name="Ohta N."/>
            <person name="Kuroiwa H."/>
            <person name="Tanaka K."/>
            <person name="Shimizu N."/>
            <person name="Sugano S."/>
            <person name="Sato N."/>
            <person name="Nozaki H."/>
            <person name="Ogasawara N."/>
            <person name="Kohara Y."/>
            <person name="Kuroiwa T."/>
        </authorList>
    </citation>
    <scope>NUCLEOTIDE SEQUENCE [LARGE SCALE GENOMIC DNA]</scope>
    <source>
        <strain evidence="8 9">10D</strain>
    </source>
</reference>
<keyword evidence="8" id="KW-0255">Endonuclease</keyword>
<organism evidence="8 9">
    <name type="scientific">Cyanidioschyzon merolae (strain NIES-3377 / 10D)</name>
    <name type="common">Unicellular red alga</name>
    <dbReference type="NCBI Taxonomy" id="280699"/>
    <lineage>
        <taxon>Eukaryota</taxon>
        <taxon>Rhodophyta</taxon>
        <taxon>Bangiophyceae</taxon>
        <taxon>Cyanidiales</taxon>
        <taxon>Cyanidiaceae</taxon>
        <taxon>Cyanidioschyzon</taxon>
    </lineage>
</organism>